<name>A0ABX0F942_9BACL</name>
<sequence>MMVLGLLQQFGPMSGYEIQQMMNSAQTETWASVNPASIYHALKKLQGEGKVVLEAVEQTGMRTKTIFKITLDGEAELRELILQGLGRSALAFPTEFYTALTFANQLGKSEILGKLDEQEQEVRRLYADMKSGSEQKKAAFPDAPLPWQVEAIFEHIYEQCELQLRTLDRIRRILGGEAGSEGDRRG</sequence>
<dbReference type="RefSeq" id="WP_166278033.1">
    <property type="nucleotide sequence ID" value="NZ_JAAFGS010000008.1"/>
</dbReference>
<evidence type="ECO:0000259" key="2">
    <source>
        <dbReference type="Pfam" id="PF03551"/>
    </source>
</evidence>
<dbReference type="InterPro" id="IPR005149">
    <property type="entry name" value="Tscrpt_reg_PadR_N"/>
</dbReference>
<dbReference type="PANTHER" id="PTHR43252">
    <property type="entry name" value="TRANSCRIPTIONAL REGULATOR YQJI"/>
    <property type="match status" value="1"/>
</dbReference>
<proteinExistence type="predicted"/>
<dbReference type="InterPro" id="IPR036390">
    <property type="entry name" value="WH_DNA-bd_sf"/>
</dbReference>
<evidence type="ECO:0000313" key="3">
    <source>
        <dbReference type="EMBL" id="NGZ77481.1"/>
    </source>
</evidence>
<accession>A0ABX0F942</accession>
<feature type="coiled-coil region" evidence="1">
    <location>
        <begin position="108"/>
        <end position="135"/>
    </location>
</feature>
<evidence type="ECO:0000256" key="1">
    <source>
        <dbReference type="SAM" id="Coils"/>
    </source>
</evidence>
<feature type="domain" description="Transcription regulator PadR N-terminal" evidence="2">
    <location>
        <begin position="3"/>
        <end position="79"/>
    </location>
</feature>
<dbReference type="InterPro" id="IPR036388">
    <property type="entry name" value="WH-like_DNA-bd_sf"/>
</dbReference>
<dbReference type="Gene3D" id="1.10.10.10">
    <property type="entry name" value="Winged helix-like DNA-binding domain superfamily/Winged helix DNA-binding domain"/>
    <property type="match status" value="1"/>
</dbReference>
<comment type="caution">
    <text evidence="3">The sequence shown here is derived from an EMBL/GenBank/DDBJ whole genome shotgun (WGS) entry which is preliminary data.</text>
</comment>
<keyword evidence="1" id="KW-0175">Coiled coil</keyword>
<dbReference type="PANTHER" id="PTHR43252:SF6">
    <property type="entry name" value="NEGATIVE TRANSCRIPTION REGULATOR PADR"/>
    <property type="match status" value="1"/>
</dbReference>
<dbReference type="EMBL" id="JAAFGS010000008">
    <property type="protein sequence ID" value="NGZ77481.1"/>
    <property type="molecule type" value="Genomic_DNA"/>
</dbReference>
<keyword evidence="4" id="KW-1185">Reference proteome</keyword>
<protein>
    <submittedName>
        <fullName evidence="3">PadR family transcriptional regulator</fullName>
    </submittedName>
</protein>
<organism evidence="3 4">
    <name type="scientific">Saccharibacillus alkalitolerans</name>
    <dbReference type="NCBI Taxonomy" id="2705290"/>
    <lineage>
        <taxon>Bacteria</taxon>
        <taxon>Bacillati</taxon>
        <taxon>Bacillota</taxon>
        <taxon>Bacilli</taxon>
        <taxon>Bacillales</taxon>
        <taxon>Paenibacillaceae</taxon>
        <taxon>Saccharibacillus</taxon>
    </lineage>
</organism>
<dbReference type="Pfam" id="PF03551">
    <property type="entry name" value="PadR"/>
    <property type="match status" value="1"/>
</dbReference>
<evidence type="ECO:0000313" key="4">
    <source>
        <dbReference type="Proteomes" id="UP000800303"/>
    </source>
</evidence>
<reference evidence="3 4" key="1">
    <citation type="submission" date="2020-01" db="EMBL/GenBank/DDBJ databases">
        <title>Polyphasic characterisation and genomic insights into a novel alkali tolerant bacterium VR-M41.</title>
        <authorList>
            <person name="Vemuluri V.R."/>
        </authorList>
    </citation>
    <scope>NUCLEOTIDE SEQUENCE [LARGE SCALE GENOMIC DNA]</scope>
    <source>
        <strain evidence="3 4">VR-M41</strain>
    </source>
</reference>
<dbReference type="Proteomes" id="UP000800303">
    <property type="component" value="Unassembled WGS sequence"/>
</dbReference>
<gene>
    <name evidence="3" type="ORF">GYN08_19505</name>
</gene>
<dbReference type="SUPFAM" id="SSF46785">
    <property type="entry name" value="Winged helix' DNA-binding domain"/>
    <property type="match status" value="1"/>
</dbReference>